<dbReference type="InterPro" id="IPR011335">
    <property type="entry name" value="Restrct_endonuc-II-like"/>
</dbReference>
<dbReference type="Proteomes" id="UP000282388">
    <property type="component" value="Unassembled WGS sequence"/>
</dbReference>
<comment type="similarity">
    <text evidence="6">Belongs to the vsr family.</text>
</comment>
<keyword evidence="1 6" id="KW-0540">Nuclease</keyword>
<evidence type="ECO:0000256" key="1">
    <source>
        <dbReference type="ARBA" id="ARBA00022722"/>
    </source>
</evidence>
<evidence type="ECO:0000256" key="2">
    <source>
        <dbReference type="ARBA" id="ARBA00022759"/>
    </source>
</evidence>
<protein>
    <recommendedName>
        <fullName evidence="6">Very short patch repair endonuclease</fullName>
        <ecNumber evidence="6">3.1.-.-</ecNumber>
    </recommendedName>
</protein>
<keyword evidence="8" id="KW-1185">Reference proteome</keyword>
<evidence type="ECO:0000256" key="4">
    <source>
        <dbReference type="ARBA" id="ARBA00022801"/>
    </source>
</evidence>
<comment type="function">
    <text evidence="6">May nick specific sequences that contain T:G mispairs resulting from m5C-deamination.</text>
</comment>
<dbReference type="NCBIfam" id="TIGR00632">
    <property type="entry name" value="vsr"/>
    <property type="match status" value="1"/>
</dbReference>
<organism evidence="7 8">
    <name type="scientific">Acinetobacter tianfuensis</name>
    <dbReference type="NCBI Taxonomy" id="2419603"/>
    <lineage>
        <taxon>Bacteria</taxon>
        <taxon>Pseudomonadati</taxon>
        <taxon>Pseudomonadota</taxon>
        <taxon>Gammaproteobacteria</taxon>
        <taxon>Moraxellales</taxon>
        <taxon>Moraxellaceae</taxon>
        <taxon>Acinetobacter</taxon>
    </lineage>
</organism>
<keyword evidence="2 6" id="KW-0255">Endonuclease</keyword>
<dbReference type="InterPro" id="IPR004603">
    <property type="entry name" value="DNA_mismatch_endonuc_vsr"/>
</dbReference>
<dbReference type="EC" id="3.1.-.-" evidence="6"/>
<accession>A0A3A8EV26</accession>
<dbReference type="GO" id="GO:0006298">
    <property type="term" value="P:mismatch repair"/>
    <property type="evidence" value="ECO:0007669"/>
    <property type="project" value="UniProtKB-UniRule"/>
</dbReference>
<dbReference type="Gene3D" id="3.40.960.10">
    <property type="entry name" value="VSR Endonuclease"/>
    <property type="match status" value="1"/>
</dbReference>
<reference evidence="7 8" key="1">
    <citation type="submission" date="2018-09" db="EMBL/GenBank/DDBJ databases">
        <title>The draft genome of Acinetobacter spp. strains.</title>
        <authorList>
            <person name="Qin J."/>
            <person name="Feng Y."/>
            <person name="Zong Z."/>
        </authorList>
    </citation>
    <scope>NUCLEOTIDE SEQUENCE [LARGE SCALE GENOMIC DNA]</scope>
    <source>
        <strain evidence="7 8">WCHAc060012</strain>
    </source>
</reference>
<dbReference type="PIRSF" id="PIRSF018267">
    <property type="entry name" value="VSR_endonuc"/>
    <property type="match status" value="1"/>
</dbReference>
<dbReference type="SUPFAM" id="SSF52980">
    <property type="entry name" value="Restriction endonuclease-like"/>
    <property type="match status" value="1"/>
</dbReference>
<comment type="caution">
    <text evidence="7">The sequence shown here is derived from an EMBL/GenBank/DDBJ whole genome shotgun (WGS) entry which is preliminary data.</text>
</comment>
<evidence type="ECO:0000256" key="6">
    <source>
        <dbReference type="PIRNR" id="PIRNR018267"/>
    </source>
</evidence>
<keyword evidence="4 6" id="KW-0378">Hydrolase</keyword>
<dbReference type="EMBL" id="RAXV01000001">
    <property type="protein sequence ID" value="RKG34560.1"/>
    <property type="molecule type" value="Genomic_DNA"/>
</dbReference>
<dbReference type="RefSeq" id="WP_120400944.1">
    <property type="nucleotide sequence ID" value="NZ_RAXV01000001.1"/>
</dbReference>
<keyword evidence="5 6" id="KW-0234">DNA repair</keyword>
<sequence>MRKKADTAKPAMTRSENMAAIHSKNTRPELKIRKALHQAGYRFRLHQKDLAGKPDLVLKKYNAVIFVHGCFWHKHDCKYFHWPKSNLDYWQPKILKNAERDSAHCLALQQAGWRVCIWWECSTRSADDFAWSLQHCIEWLPQTDNPYLEI</sequence>
<evidence type="ECO:0000256" key="3">
    <source>
        <dbReference type="ARBA" id="ARBA00022763"/>
    </source>
</evidence>
<dbReference type="OrthoDB" id="9801520at2"/>
<gene>
    <name evidence="7" type="primary">vsr</name>
    <name evidence="7" type="ORF">D7V32_00355</name>
</gene>
<dbReference type="Pfam" id="PF03852">
    <property type="entry name" value="Vsr"/>
    <property type="match status" value="1"/>
</dbReference>
<dbReference type="CDD" id="cd00221">
    <property type="entry name" value="Vsr"/>
    <property type="match status" value="1"/>
</dbReference>
<evidence type="ECO:0000313" key="8">
    <source>
        <dbReference type="Proteomes" id="UP000282388"/>
    </source>
</evidence>
<evidence type="ECO:0000256" key="5">
    <source>
        <dbReference type="ARBA" id="ARBA00023204"/>
    </source>
</evidence>
<keyword evidence="3 6" id="KW-0227">DNA damage</keyword>
<dbReference type="AlphaFoldDB" id="A0A3A8EV26"/>
<name>A0A3A8EV26_9GAMM</name>
<evidence type="ECO:0000313" key="7">
    <source>
        <dbReference type="EMBL" id="RKG34560.1"/>
    </source>
</evidence>
<proteinExistence type="inferred from homology"/>
<dbReference type="GO" id="GO:0016787">
    <property type="term" value="F:hydrolase activity"/>
    <property type="evidence" value="ECO:0007669"/>
    <property type="project" value="UniProtKB-KW"/>
</dbReference>
<dbReference type="GO" id="GO:0004519">
    <property type="term" value="F:endonuclease activity"/>
    <property type="evidence" value="ECO:0007669"/>
    <property type="project" value="UniProtKB-KW"/>
</dbReference>